<feature type="region of interest" description="Disordered" evidence="1">
    <location>
        <begin position="314"/>
        <end position="334"/>
    </location>
</feature>
<feature type="region of interest" description="Disordered" evidence="1">
    <location>
        <begin position="247"/>
        <end position="276"/>
    </location>
</feature>
<feature type="compositionally biased region" description="Basic and acidic residues" evidence="1">
    <location>
        <begin position="562"/>
        <end position="573"/>
    </location>
</feature>
<evidence type="ECO:0000256" key="1">
    <source>
        <dbReference type="SAM" id="MobiDB-lite"/>
    </source>
</evidence>
<organism evidence="2 3">
    <name type="scientific">Armillaria novae-zelandiae</name>
    <dbReference type="NCBI Taxonomy" id="153914"/>
    <lineage>
        <taxon>Eukaryota</taxon>
        <taxon>Fungi</taxon>
        <taxon>Dikarya</taxon>
        <taxon>Basidiomycota</taxon>
        <taxon>Agaricomycotina</taxon>
        <taxon>Agaricomycetes</taxon>
        <taxon>Agaricomycetidae</taxon>
        <taxon>Agaricales</taxon>
        <taxon>Marasmiineae</taxon>
        <taxon>Physalacriaceae</taxon>
        <taxon>Armillaria</taxon>
    </lineage>
</organism>
<feature type="compositionally biased region" description="Pro residues" evidence="1">
    <location>
        <begin position="657"/>
        <end position="668"/>
    </location>
</feature>
<proteinExistence type="predicted"/>
<comment type="caution">
    <text evidence="2">The sequence shown here is derived from an EMBL/GenBank/DDBJ whole genome shotgun (WGS) entry which is preliminary data.</text>
</comment>
<reference evidence="2" key="1">
    <citation type="submission" date="2023-06" db="EMBL/GenBank/DDBJ databases">
        <authorList>
            <consortium name="Lawrence Berkeley National Laboratory"/>
            <person name="Ahrendt S."/>
            <person name="Sahu N."/>
            <person name="Indic B."/>
            <person name="Wong-Bajracharya J."/>
            <person name="Merenyi Z."/>
            <person name="Ke H.-M."/>
            <person name="Monk M."/>
            <person name="Kocsube S."/>
            <person name="Drula E."/>
            <person name="Lipzen A."/>
            <person name="Balint B."/>
            <person name="Henrissat B."/>
            <person name="Andreopoulos B."/>
            <person name="Martin F.M."/>
            <person name="Harder C.B."/>
            <person name="Rigling D."/>
            <person name="Ford K.L."/>
            <person name="Foster G.D."/>
            <person name="Pangilinan J."/>
            <person name="Papanicolaou A."/>
            <person name="Barry K."/>
            <person name="LaButti K."/>
            <person name="Viragh M."/>
            <person name="Koriabine M."/>
            <person name="Yan M."/>
            <person name="Riley R."/>
            <person name="Champramary S."/>
            <person name="Plett K.L."/>
            <person name="Tsai I.J."/>
            <person name="Slot J."/>
            <person name="Sipos G."/>
            <person name="Plett J."/>
            <person name="Nagy L.G."/>
            <person name="Grigoriev I.V."/>
        </authorList>
    </citation>
    <scope>NUCLEOTIDE SEQUENCE</scope>
    <source>
        <strain evidence="2">ICMP 16352</strain>
    </source>
</reference>
<sequence length="857" mass="93912">MNTDGSPLKTKIIPARNAAKKASSSFSRQLEESPVSSDDEIEQPSRQRRGRGRGGGRGGGSRRGRGKSVASIPSTSAHPQSLGEFAPESSGTHRRHSSMSSPSKRKRSVSFSTLSDGDESPLTSLPATPVKQSTSFHNAKRSEATALTRSLSSVSKLSTSFDRPWSLDGLGNYVWVLVSGAGSVFQEEDDKDYVWWPAKKHSLVGYQLTLIPFGDLNPRLTRITVEHPCSENVLSLTDSLGRNRFNEPVFSPPSAIGDLDRSPRKKQKTERGDMRSRWQAALHKMLQEKEEEEDQDDNLPDIAFALSVRSTHVSTSGSPSRWKRQTRTSISDTDETDDLDLWDVPSVDPELNIPGELVLAREKADLNLSYWPGKVLEYVPPVSRNQKAGKYKVLYLDGMMRTVPRTWFHCLGDEEFGTCKLGEFKSTAVNNSDGNDENSMMGMGQPHDRGPSPVPSFPPPSSTDFIYLSIREQFCYTKPVLQAILNEAYPPAMQAHDMFMAGGKARKILNQIAGERGSVTPDDVERLTHFLLSWALRTEMVAKRITGDGIEVTAPGDTETPPNKEDVVGEGPRDAGATVDGIANAASHNVDDKEISVVDHEVETALPASPAEEPLKPSSALSVTVQGGEAPSTSSQRASQAPTLRANSPGSVAEPFLPSPSEEPPPSSLAPSIGDADMEELGEDLEGRQTPRHGSFQYTDIEAPPTDLIDQNTGQPILHTTEETSNGDTVVEGNGEPTPADVANEAYDGPPRQVGCERYEALSQLEKIEYCQNVLLPEAILQILLWKEGARTSVGLLSDEEEQRLHEQGEVLRRKTDWVFDVMHLRSQKAWALKRKAGKSKLEKVGGTRTRPMYKMV</sequence>
<dbReference type="EMBL" id="JAUEPR010000007">
    <property type="protein sequence ID" value="KAK0482575.1"/>
    <property type="molecule type" value="Genomic_DNA"/>
</dbReference>
<protein>
    <submittedName>
        <fullName evidence="2">Uncharacterized protein</fullName>
    </submittedName>
</protein>
<feature type="region of interest" description="Disordered" evidence="1">
    <location>
        <begin position="1"/>
        <end position="143"/>
    </location>
</feature>
<gene>
    <name evidence="2" type="ORF">IW261DRAFT_1468401</name>
</gene>
<feature type="region of interest" description="Disordered" evidence="1">
    <location>
        <begin position="607"/>
        <end position="674"/>
    </location>
</feature>
<feature type="region of interest" description="Disordered" evidence="1">
    <location>
        <begin position="687"/>
        <end position="751"/>
    </location>
</feature>
<evidence type="ECO:0000313" key="3">
    <source>
        <dbReference type="Proteomes" id="UP001175227"/>
    </source>
</evidence>
<accession>A0AA39PE43</accession>
<feature type="compositionally biased region" description="Polar residues" evidence="1">
    <location>
        <begin position="619"/>
        <end position="650"/>
    </location>
</feature>
<feature type="compositionally biased region" description="Basic residues" evidence="1">
    <location>
        <begin position="92"/>
        <end position="108"/>
    </location>
</feature>
<feature type="compositionally biased region" description="Polar residues" evidence="1">
    <location>
        <begin position="121"/>
        <end position="137"/>
    </location>
</feature>
<name>A0AA39PE43_9AGAR</name>
<evidence type="ECO:0000313" key="2">
    <source>
        <dbReference type="EMBL" id="KAK0482575.1"/>
    </source>
</evidence>
<feature type="compositionally biased region" description="Basic residues" evidence="1">
    <location>
        <begin position="46"/>
        <end position="66"/>
    </location>
</feature>
<feature type="region of interest" description="Disordered" evidence="1">
    <location>
        <begin position="430"/>
        <end position="458"/>
    </location>
</feature>
<keyword evidence="3" id="KW-1185">Reference proteome</keyword>
<dbReference type="Proteomes" id="UP001175227">
    <property type="component" value="Unassembled WGS sequence"/>
</dbReference>
<feature type="region of interest" description="Disordered" evidence="1">
    <location>
        <begin position="549"/>
        <end position="578"/>
    </location>
</feature>
<dbReference type="AlphaFoldDB" id="A0AA39PE43"/>